<organism evidence="1 2">
    <name type="scientific">Passalora fulva</name>
    <name type="common">Tomato leaf mold</name>
    <name type="synonym">Cladosporium fulvum</name>
    <dbReference type="NCBI Taxonomy" id="5499"/>
    <lineage>
        <taxon>Eukaryota</taxon>
        <taxon>Fungi</taxon>
        <taxon>Dikarya</taxon>
        <taxon>Ascomycota</taxon>
        <taxon>Pezizomycotina</taxon>
        <taxon>Dothideomycetes</taxon>
        <taxon>Dothideomycetidae</taxon>
        <taxon>Mycosphaerellales</taxon>
        <taxon>Mycosphaerellaceae</taxon>
        <taxon>Fulvia</taxon>
    </lineage>
</organism>
<proteinExistence type="predicted"/>
<evidence type="ECO:0000313" key="1">
    <source>
        <dbReference type="EMBL" id="UJO19631.1"/>
    </source>
</evidence>
<accession>A0A9Q8URE5</accession>
<dbReference type="PANTHER" id="PTHR33112">
    <property type="entry name" value="DOMAIN PROTEIN, PUTATIVE-RELATED"/>
    <property type="match status" value="1"/>
</dbReference>
<name>A0A9Q8URE5_PASFU</name>
<dbReference type="KEGG" id="ffu:CLAFUR5_10136"/>
<evidence type="ECO:0008006" key="3">
    <source>
        <dbReference type="Google" id="ProtNLM"/>
    </source>
</evidence>
<reference evidence="1" key="1">
    <citation type="submission" date="2021-12" db="EMBL/GenBank/DDBJ databases">
        <authorList>
            <person name="Zaccaron A."/>
            <person name="Stergiopoulos I."/>
        </authorList>
    </citation>
    <scope>NUCLEOTIDE SEQUENCE</scope>
    <source>
        <strain evidence="1">Race5_Kim</strain>
    </source>
</reference>
<sequence>MTTVFLRRSSADGWQFNQKELFKQHANESSLATRGWIFQERVLSPRIVHFTKSQIFWECNQATIAEDGHIVQDECGVHQVDFSKVVYSDVLNGRPTRRHGLAYPPRWESLIEAYSTLQLTNPDDKLLALSGLALAFARENRGFEEGRVYVAGLWSNDLVSMLAWETTIADLFTLQHRPTQWRAPSFSWAAIDDAVTFEGSHTHMPFTTSRSAQSPDTRSTGMISCHVKHKDNDLFGILEACTVVLAGPLVHGTSLGPLPSDLADRKRGYFPLYDRDMSACGTMQPDCAESLVPGLQVTYLLLPQMNDKTDCRSFLVLVLLQTNTEEYNVHRRIGLGRGPVGMFDGAEVDVVSLV</sequence>
<gene>
    <name evidence="1" type="ORF">CLAFUR5_10136</name>
</gene>
<dbReference type="EMBL" id="CP090169">
    <property type="protein sequence ID" value="UJO19631.1"/>
    <property type="molecule type" value="Genomic_DNA"/>
</dbReference>
<dbReference type="RefSeq" id="XP_047763997.1">
    <property type="nucleotide sequence ID" value="XM_047909284.1"/>
</dbReference>
<dbReference type="PANTHER" id="PTHR33112:SF9">
    <property type="entry name" value="HETEROKARYON INCOMPATIBILITY DOMAIN-CONTAINING PROTEIN"/>
    <property type="match status" value="1"/>
</dbReference>
<dbReference type="OrthoDB" id="3830482at2759"/>
<evidence type="ECO:0000313" key="2">
    <source>
        <dbReference type="Proteomes" id="UP000756132"/>
    </source>
</evidence>
<keyword evidence="2" id="KW-1185">Reference proteome</keyword>
<dbReference type="GeneID" id="71990014"/>
<dbReference type="Proteomes" id="UP000756132">
    <property type="component" value="Chromosome 7"/>
</dbReference>
<protein>
    <recommendedName>
        <fullName evidence="3">Heterokaryon incompatibility domain-containing protein</fullName>
    </recommendedName>
</protein>
<reference evidence="1" key="2">
    <citation type="journal article" date="2022" name="Microb. Genom.">
        <title>A chromosome-scale genome assembly of the tomato pathogen Cladosporium fulvum reveals a compartmentalized genome architecture and the presence of a dispensable chromosome.</title>
        <authorList>
            <person name="Zaccaron A.Z."/>
            <person name="Chen L.H."/>
            <person name="Samaras A."/>
            <person name="Stergiopoulos I."/>
        </authorList>
    </citation>
    <scope>NUCLEOTIDE SEQUENCE</scope>
    <source>
        <strain evidence="1">Race5_Kim</strain>
    </source>
</reference>
<dbReference type="AlphaFoldDB" id="A0A9Q8URE5"/>